<evidence type="ECO:0000313" key="1">
    <source>
        <dbReference type="EMBL" id="CAH3151311.1"/>
    </source>
</evidence>
<dbReference type="EMBL" id="CALNXK010000091">
    <property type="protein sequence ID" value="CAH3151311.1"/>
    <property type="molecule type" value="Genomic_DNA"/>
</dbReference>
<dbReference type="Gene3D" id="3.30.70.2330">
    <property type="match status" value="1"/>
</dbReference>
<sequence>MYTFQSSGHFNFTTEMDSSNSLVLNFAFPCGLRGFHVYKDLWVPKLNEKLETIHEENNPHDRYAVAAIRKTVSRLRPVVVGHLPREISRFTRFIILHGATVKVKVSDTKYRRSPLIQGGLEIPVEVEVQMENSSENQQALSKYQTLVAENYHEPVNGKYVDATPDILKALDCEDELTDFEDEGDEEVDTNTADLDSVVLQTGSGSVPLGSVDVITID</sequence>
<reference evidence="1 2" key="1">
    <citation type="submission" date="2022-05" db="EMBL/GenBank/DDBJ databases">
        <authorList>
            <consortium name="Genoscope - CEA"/>
            <person name="William W."/>
        </authorList>
    </citation>
    <scope>NUCLEOTIDE SEQUENCE [LARGE SCALE GENOMIC DNA]</scope>
</reference>
<comment type="caution">
    <text evidence="1">The sequence shown here is derived from an EMBL/GenBank/DDBJ whole genome shotgun (WGS) entry which is preliminary data.</text>
</comment>
<evidence type="ECO:0000313" key="2">
    <source>
        <dbReference type="Proteomes" id="UP001159405"/>
    </source>
</evidence>
<gene>
    <name evidence="1" type="ORF">PLOB_00048522</name>
</gene>
<protein>
    <submittedName>
        <fullName evidence="1">Uncharacterized protein</fullName>
    </submittedName>
</protein>
<dbReference type="Proteomes" id="UP001159405">
    <property type="component" value="Unassembled WGS sequence"/>
</dbReference>
<organism evidence="1 2">
    <name type="scientific">Porites lobata</name>
    <dbReference type="NCBI Taxonomy" id="104759"/>
    <lineage>
        <taxon>Eukaryota</taxon>
        <taxon>Metazoa</taxon>
        <taxon>Cnidaria</taxon>
        <taxon>Anthozoa</taxon>
        <taxon>Hexacorallia</taxon>
        <taxon>Scleractinia</taxon>
        <taxon>Fungiina</taxon>
        <taxon>Poritidae</taxon>
        <taxon>Porites</taxon>
    </lineage>
</organism>
<accession>A0ABN8PXA9</accession>
<name>A0ABN8PXA9_9CNID</name>
<keyword evidence="2" id="KW-1185">Reference proteome</keyword>
<proteinExistence type="predicted"/>